<gene>
    <name evidence="1" type="ORF">PUN28_003638</name>
</gene>
<reference evidence="1 2" key="1">
    <citation type="submission" date="2023-03" db="EMBL/GenBank/DDBJ databases">
        <title>High recombination rates correlate with genetic variation in Cardiocondyla obscurior ants.</title>
        <authorList>
            <person name="Errbii M."/>
        </authorList>
    </citation>
    <scope>NUCLEOTIDE SEQUENCE [LARGE SCALE GENOMIC DNA]</scope>
    <source>
        <strain evidence="1">Alpha-2009</strain>
        <tissue evidence="1">Whole body</tissue>
    </source>
</reference>
<organism evidence="1 2">
    <name type="scientific">Cardiocondyla obscurior</name>
    <dbReference type="NCBI Taxonomy" id="286306"/>
    <lineage>
        <taxon>Eukaryota</taxon>
        <taxon>Metazoa</taxon>
        <taxon>Ecdysozoa</taxon>
        <taxon>Arthropoda</taxon>
        <taxon>Hexapoda</taxon>
        <taxon>Insecta</taxon>
        <taxon>Pterygota</taxon>
        <taxon>Neoptera</taxon>
        <taxon>Endopterygota</taxon>
        <taxon>Hymenoptera</taxon>
        <taxon>Apocrita</taxon>
        <taxon>Aculeata</taxon>
        <taxon>Formicoidea</taxon>
        <taxon>Formicidae</taxon>
        <taxon>Myrmicinae</taxon>
        <taxon>Cardiocondyla</taxon>
    </lineage>
</organism>
<proteinExistence type="predicted"/>
<name>A0AAW2GJR3_9HYME</name>
<dbReference type="Proteomes" id="UP001430953">
    <property type="component" value="Unassembled WGS sequence"/>
</dbReference>
<dbReference type="EMBL" id="JADYXP020000003">
    <property type="protein sequence ID" value="KAL0128469.1"/>
    <property type="molecule type" value="Genomic_DNA"/>
</dbReference>
<keyword evidence="2" id="KW-1185">Reference proteome</keyword>
<protein>
    <submittedName>
        <fullName evidence="1">Uncharacterized protein</fullName>
    </submittedName>
</protein>
<evidence type="ECO:0000313" key="2">
    <source>
        <dbReference type="Proteomes" id="UP001430953"/>
    </source>
</evidence>
<evidence type="ECO:0000313" key="1">
    <source>
        <dbReference type="EMBL" id="KAL0128469.1"/>
    </source>
</evidence>
<accession>A0AAW2GJR3</accession>
<comment type="caution">
    <text evidence="1">The sequence shown here is derived from an EMBL/GenBank/DDBJ whole genome shotgun (WGS) entry which is preliminary data.</text>
</comment>
<dbReference type="AlphaFoldDB" id="A0AAW2GJR3"/>
<sequence length="298" mass="33653">MRQYSHPSIFLLYKARDFRAKTTTKLRSNVFISLPCPISLRSNKWPMQNVWIRDSTPSPTYSNRKYEAIVKPTPLTPEEAATKTARLQLTTSRMPYPMNLTRQPPAEILRPPPSGTSAHLNSTPLRLLTNSITYTTPDITQSASRCESVPLSSQSSERTLIYLQFEIDSHLFPSNSQPPSKPETYHPFSDLDFPTSIARPPTVIPHPEENSLPTLRITIHQLPVFATPKTTHIPPTENCTIANLIYHAVAIICVVIKAEGIPNFVHQFFARHAHFQSSSLKEIVFGQALTIFIITEQR</sequence>